<evidence type="ECO:0000313" key="4">
    <source>
        <dbReference type="Proteomes" id="UP000441586"/>
    </source>
</evidence>
<dbReference type="RefSeq" id="WP_158980686.1">
    <property type="nucleotide sequence ID" value="NZ_WSFO01000011.1"/>
</dbReference>
<dbReference type="SUPFAM" id="SSF53850">
    <property type="entry name" value="Periplasmic binding protein-like II"/>
    <property type="match status" value="1"/>
</dbReference>
<name>A0A6A4RD00_9RHOB</name>
<dbReference type="Gene3D" id="3.40.190.10">
    <property type="entry name" value="Periplasmic binding protein-like II"/>
    <property type="match status" value="1"/>
</dbReference>
<gene>
    <name evidence="3" type="ORF">GP644_17905</name>
</gene>
<comment type="caution">
    <text evidence="3">The sequence shown here is derived from an EMBL/GenBank/DDBJ whole genome shotgun (WGS) entry which is preliminary data.</text>
</comment>
<dbReference type="Pfam" id="PF03401">
    <property type="entry name" value="TctC"/>
    <property type="match status" value="1"/>
</dbReference>
<dbReference type="PANTHER" id="PTHR42928:SF5">
    <property type="entry name" value="BLR1237 PROTEIN"/>
    <property type="match status" value="1"/>
</dbReference>
<feature type="signal peptide" evidence="2">
    <location>
        <begin position="1"/>
        <end position="21"/>
    </location>
</feature>
<dbReference type="InterPro" id="IPR042100">
    <property type="entry name" value="Bug_dom1"/>
</dbReference>
<evidence type="ECO:0000256" key="2">
    <source>
        <dbReference type="SAM" id="SignalP"/>
    </source>
</evidence>
<dbReference type="Proteomes" id="UP000441586">
    <property type="component" value="Unassembled WGS sequence"/>
</dbReference>
<protein>
    <submittedName>
        <fullName evidence="3">Tripartite tricarboxylate transporter substrate binding protein</fullName>
    </submittedName>
</protein>
<organism evidence="3 4">
    <name type="scientific">Parasedimentitalea maritima</name>
    <dbReference type="NCBI Taxonomy" id="2578117"/>
    <lineage>
        <taxon>Bacteria</taxon>
        <taxon>Pseudomonadati</taxon>
        <taxon>Pseudomonadota</taxon>
        <taxon>Alphaproteobacteria</taxon>
        <taxon>Rhodobacterales</taxon>
        <taxon>Paracoccaceae</taxon>
        <taxon>Parasedimentitalea</taxon>
    </lineage>
</organism>
<dbReference type="EMBL" id="WSFO01000011">
    <property type="protein sequence ID" value="KAE9627966.1"/>
    <property type="molecule type" value="Genomic_DNA"/>
</dbReference>
<dbReference type="PANTHER" id="PTHR42928">
    <property type="entry name" value="TRICARBOXYLATE-BINDING PROTEIN"/>
    <property type="match status" value="1"/>
</dbReference>
<feature type="chain" id="PRO_5025328225" evidence="2">
    <location>
        <begin position="22"/>
        <end position="317"/>
    </location>
</feature>
<keyword evidence="2" id="KW-0732">Signal</keyword>
<dbReference type="PIRSF" id="PIRSF017082">
    <property type="entry name" value="YflP"/>
    <property type="match status" value="1"/>
</dbReference>
<dbReference type="Gene3D" id="3.40.190.150">
    <property type="entry name" value="Bordetella uptake gene, domain 1"/>
    <property type="match status" value="1"/>
</dbReference>
<comment type="similarity">
    <text evidence="1">Belongs to the UPF0065 (bug) family.</text>
</comment>
<reference evidence="3 4" key="1">
    <citation type="submission" date="2019-12" db="EMBL/GenBank/DDBJ databases">
        <authorList>
            <person name="Zhang Y.-J."/>
        </authorList>
    </citation>
    <scope>NUCLEOTIDE SEQUENCE [LARGE SCALE GENOMIC DNA]</scope>
    <source>
        <strain evidence="3 4">H18S-6</strain>
    </source>
</reference>
<dbReference type="InterPro" id="IPR005064">
    <property type="entry name" value="BUG"/>
</dbReference>
<evidence type="ECO:0000256" key="1">
    <source>
        <dbReference type="ARBA" id="ARBA00006987"/>
    </source>
</evidence>
<sequence length="317" mass="33506">MKNLLRTAAIGLTLLSGAAMADSWPERGINLTVGYGAGGTTDSTARVLATLLEEELGTSVTVINKPGGGGSVAAGLGAAQKPDGYNVFTFTTGAAVLSPHRQDLPYDTLSDFTFISQYGAWNLGIVVPADAPYQTFQELVEFAKANPGEISYAIAGTGTPQHLTMERLASEEELDWKAVPFKGGAASVTALLGGHVDVMAGATEWLPQVQSGDFKLLAIITGARMAQFPDVPTLTDLGYDIEAPSILGIAGPKDLPEEAVQRLDAAIKKATESEELQAIIDKLAMQMTYRNSADFEQNVRENYEIQGEIIRAAGLGK</sequence>
<accession>A0A6A4RD00</accession>
<evidence type="ECO:0000313" key="3">
    <source>
        <dbReference type="EMBL" id="KAE9627966.1"/>
    </source>
</evidence>
<proteinExistence type="inferred from homology"/>
<dbReference type="CDD" id="cd07012">
    <property type="entry name" value="PBP2_Bug_TTT"/>
    <property type="match status" value="1"/>
</dbReference>
<dbReference type="AlphaFoldDB" id="A0A6A4RD00"/>